<reference evidence="7" key="1">
    <citation type="journal article" date="2019" name="Int. J. Syst. Evol. Microbiol.">
        <title>The Global Catalogue of Microorganisms (GCM) 10K type strain sequencing project: providing services to taxonomists for standard genome sequencing and annotation.</title>
        <authorList>
            <consortium name="The Broad Institute Genomics Platform"/>
            <consortium name="The Broad Institute Genome Sequencing Center for Infectious Disease"/>
            <person name="Wu L."/>
            <person name="Ma J."/>
        </authorList>
    </citation>
    <scope>NUCLEOTIDE SEQUENCE [LARGE SCALE GENOMIC DNA]</scope>
    <source>
        <strain evidence="7">CCUG 49560</strain>
    </source>
</reference>
<dbReference type="InterPro" id="IPR012318">
    <property type="entry name" value="HTH_CRP"/>
</dbReference>
<dbReference type="PANTHER" id="PTHR24567:SF74">
    <property type="entry name" value="HTH-TYPE TRANSCRIPTIONAL REGULATOR ARCR"/>
    <property type="match status" value="1"/>
</dbReference>
<dbReference type="CDD" id="cd00038">
    <property type="entry name" value="CAP_ED"/>
    <property type="match status" value="1"/>
</dbReference>
<keyword evidence="3" id="KW-0804">Transcription</keyword>
<dbReference type="InterPro" id="IPR050397">
    <property type="entry name" value="Env_Response_Regulators"/>
</dbReference>
<dbReference type="InterPro" id="IPR018488">
    <property type="entry name" value="cNMP-bd_CS"/>
</dbReference>
<dbReference type="InterPro" id="IPR000595">
    <property type="entry name" value="cNMP-bd_dom"/>
</dbReference>
<evidence type="ECO:0000256" key="2">
    <source>
        <dbReference type="ARBA" id="ARBA00023125"/>
    </source>
</evidence>
<dbReference type="Gene3D" id="2.60.120.10">
    <property type="entry name" value="Jelly Rolls"/>
    <property type="match status" value="1"/>
</dbReference>
<evidence type="ECO:0000256" key="1">
    <source>
        <dbReference type="ARBA" id="ARBA00023015"/>
    </source>
</evidence>
<dbReference type="InterPro" id="IPR014710">
    <property type="entry name" value="RmlC-like_jellyroll"/>
</dbReference>
<name>A0ABV9EHC2_9ACTN</name>
<dbReference type="Pfam" id="PF13545">
    <property type="entry name" value="HTH_Crp_2"/>
    <property type="match status" value="1"/>
</dbReference>
<evidence type="ECO:0000256" key="3">
    <source>
        <dbReference type="ARBA" id="ARBA00023163"/>
    </source>
</evidence>
<keyword evidence="7" id="KW-1185">Reference proteome</keyword>
<dbReference type="InterPro" id="IPR018490">
    <property type="entry name" value="cNMP-bd_dom_sf"/>
</dbReference>
<dbReference type="Proteomes" id="UP001595891">
    <property type="component" value="Unassembled WGS sequence"/>
</dbReference>
<gene>
    <name evidence="6" type="ORF">ACFO8L_22795</name>
</gene>
<dbReference type="PANTHER" id="PTHR24567">
    <property type="entry name" value="CRP FAMILY TRANSCRIPTIONAL REGULATORY PROTEIN"/>
    <property type="match status" value="1"/>
</dbReference>
<proteinExistence type="predicted"/>
<dbReference type="EMBL" id="JBHSFN010000014">
    <property type="protein sequence ID" value="MFC4588936.1"/>
    <property type="molecule type" value="Genomic_DNA"/>
</dbReference>
<dbReference type="PROSITE" id="PS50042">
    <property type="entry name" value="CNMP_BINDING_3"/>
    <property type="match status" value="1"/>
</dbReference>
<dbReference type="Pfam" id="PF00027">
    <property type="entry name" value="cNMP_binding"/>
    <property type="match status" value="1"/>
</dbReference>
<comment type="caution">
    <text evidence="6">The sequence shown here is derived from an EMBL/GenBank/DDBJ whole genome shotgun (WGS) entry which is preliminary data.</text>
</comment>
<dbReference type="RefSeq" id="WP_262842159.1">
    <property type="nucleotide sequence ID" value="NZ_JANZYP010000009.1"/>
</dbReference>
<dbReference type="SUPFAM" id="SSF46785">
    <property type="entry name" value="Winged helix' DNA-binding domain"/>
    <property type="match status" value="1"/>
</dbReference>
<evidence type="ECO:0000313" key="6">
    <source>
        <dbReference type="EMBL" id="MFC4588936.1"/>
    </source>
</evidence>
<evidence type="ECO:0000313" key="7">
    <source>
        <dbReference type="Proteomes" id="UP001595891"/>
    </source>
</evidence>
<evidence type="ECO:0000259" key="4">
    <source>
        <dbReference type="PROSITE" id="PS50042"/>
    </source>
</evidence>
<dbReference type="SUPFAM" id="SSF51206">
    <property type="entry name" value="cAMP-binding domain-like"/>
    <property type="match status" value="1"/>
</dbReference>
<sequence>MSHVGGIATILPPQAWQRLTEAGTPRLFDANVVLMSQGGPADRVLVLLRGRVKVTRVDAEGRNLVLAVRGPGELLGEMAVPDGNVRSATITTIDPCGVRVIPVDRFLALVDTMKLGNLLLRHAFTRLREGEELRSELASLPAGQRTVRGLLRLALPEASPRAPGEIDVGLDQTELGRAIGLSRGTVAAELRPLRDQGLIDTKRGHVVILDLGELRRLLVE</sequence>
<feature type="domain" description="HTH crp-type" evidence="5">
    <location>
        <begin position="140"/>
        <end position="212"/>
    </location>
</feature>
<dbReference type="PROSITE" id="PS00889">
    <property type="entry name" value="CNMP_BINDING_2"/>
    <property type="match status" value="1"/>
</dbReference>
<organism evidence="6 7">
    <name type="scientific">Sphaerisporangium corydalis</name>
    <dbReference type="NCBI Taxonomy" id="1441875"/>
    <lineage>
        <taxon>Bacteria</taxon>
        <taxon>Bacillati</taxon>
        <taxon>Actinomycetota</taxon>
        <taxon>Actinomycetes</taxon>
        <taxon>Streptosporangiales</taxon>
        <taxon>Streptosporangiaceae</taxon>
        <taxon>Sphaerisporangium</taxon>
    </lineage>
</organism>
<feature type="domain" description="Cyclic nucleotide-binding" evidence="4">
    <location>
        <begin position="7"/>
        <end position="110"/>
    </location>
</feature>
<keyword evidence="1" id="KW-0805">Transcription regulation</keyword>
<dbReference type="InterPro" id="IPR036390">
    <property type="entry name" value="WH_DNA-bd_sf"/>
</dbReference>
<dbReference type="SMART" id="SM00100">
    <property type="entry name" value="cNMP"/>
    <property type="match status" value="1"/>
</dbReference>
<evidence type="ECO:0000259" key="5">
    <source>
        <dbReference type="PROSITE" id="PS51063"/>
    </source>
</evidence>
<protein>
    <submittedName>
        <fullName evidence="6">Crp/Fnr family transcriptional regulator</fullName>
    </submittedName>
</protein>
<accession>A0ABV9EHC2</accession>
<keyword evidence="2" id="KW-0238">DNA-binding</keyword>
<dbReference type="PROSITE" id="PS51063">
    <property type="entry name" value="HTH_CRP_2"/>
    <property type="match status" value="1"/>
</dbReference>